<sequence>MEETELKSEGKYQNRKKPLIILVIVVVVAIVVVAAQKIKRGHSDQGSNSDTGNQLALSSDPAIAAGQDLSGNRCEGTEKPLLTNLPMNESDFAFILPYGMTIGAHVTPIDHQYFSPTVFNSPRDTYPVFAMADATIVNIEPRKTDRGTEYRMVFSISCKLFYYYDLVTSLDPSLMTLWQEAQNKSRPFLHSVKAGEEIGRIGGQTLDFAVWDMDKNLSGFVEPEHYISESWKIHTVDPLDYYTDDLKTKVLSKYLRTTEPRSGKIDYDIDGKLVGTWFLQGTNGYKGVNQSNYWVGHLSVAYDYLDPASIVISTGDYGGEAMQFGVSGNTPDPASVDVTSGMIKYELVQQDWADSSGQKWDRSKLTPGIRAKNPTGVLGVALFQLQSDGTLKAEFFPSKTGAQVSSFDNNAEIFER</sequence>
<dbReference type="Proteomes" id="UP000231382">
    <property type="component" value="Unassembled WGS sequence"/>
</dbReference>
<proteinExistence type="predicted"/>
<comment type="caution">
    <text evidence="2">The sequence shown here is derived from an EMBL/GenBank/DDBJ whole genome shotgun (WGS) entry which is preliminary data.</text>
</comment>
<evidence type="ECO:0000256" key="1">
    <source>
        <dbReference type="SAM" id="Phobius"/>
    </source>
</evidence>
<evidence type="ECO:0008006" key="4">
    <source>
        <dbReference type="Google" id="ProtNLM"/>
    </source>
</evidence>
<protein>
    <recommendedName>
        <fullName evidence="4">Peptidase M23 domain-containing protein</fullName>
    </recommendedName>
</protein>
<organism evidence="2 3">
    <name type="scientific">Candidatus Berkelbacteria bacterium CG10_big_fil_rev_8_21_14_0_10_43_13</name>
    <dbReference type="NCBI Taxonomy" id="1974514"/>
    <lineage>
        <taxon>Bacteria</taxon>
        <taxon>Candidatus Berkelbacteria</taxon>
    </lineage>
</organism>
<name>A0A2H0W6M2_9BACT</name>
<accession>A0A2H0W6M2</accession>
<keyword evidence="1" id="KW-0472">Membrane</keyword>
<evidence type="ECO:0000313" key="3">
    <source>
        <dbReference type="Proteomes" id="UP000231382"/>
    </source>
</evidence>
<dbReference type="EMBL" id="PEZW01000014">
    <property type="protein sequence ID" value="PIS07726.1"/>
    <property type="molecule type" value="Genomic_DNA"/>
</dbReference>
<dbReference type="AlphaFoldDB" id="A0A2H0W6M2"/>
<keyword evidence="1" id="KW-0812">Transmembrane</keyword>
<feature type="transmembrane region" description="Helical" evidence="1">
    <location>
        <begin position="20"/>
        <end position="38"/>
    </location>
</feature>
<reference evidence="3" key="1">
    <citation type="submission" date="2017-09" db="EMBL/GenBank/DDBJ databases">
        <title>Depth-based differentiation of microbial function through sediment-hosted aquifers and enrichment of novel symbionts in the deep terrestrial subsurface.</title>
        <authorList>
            <person name="Probst A.J."/>
            <person name="Ladd B."/>
            <person name="Jarett J.K."/>
            <person name="Geller-Mcgrath D.E."/>
            <person name="Sieber C.M.K."/>
            <person name="Emerson J.B."/>
            <person name="Anantharaman K."/>
            <person name="Thomas B.C."/>
            <person name="Malmstrom R."/>
            <person name="Stieglmeier M."/>
            <person name="Klingl A."/>
            <person name="Woyke T."/>
            <person name="Ryan C.M."/>
            <person name="Banfield J.F."/>
        </authorList>
    </citation>
    <scope>NUCLEOTIDE SEQUENCE [LARGE SCALE GENOMIC DNA]</scope>
</reference>
<gene>
    <name evidence="2" type="ORF">COT78_02030</name>
</gene>
<evidence type="ECO:0000313" key="2">
    <source>
        <dbReference type="EMBL" id="PIS07726.1"/>
    </source>
</evidence>
<keyword evidence="1" id="KW-1133">Transmembrane helix</keyword>